<name>A0ABT5VFE8_9BACI</name>
<accession>A0ABT5VFE8</accession>
<evidence type="ECO:0000313" key="3">
    <source>
        <dbReference type="Proteomes" id="UP001148125"/>
    </source>
</evidence>
<keyword evidence="1" id="KW-0472">Membrane</keyword>
<keyword evidence="3" id="KW-1185">Reference proteome</keyword>
<evidence type="ECO:0000256" key="1">
    <source>
        <dbReference type="SAM" id="Phobius"/>
    </source>
</evidence>
<sequence length="207" mass="24049">MGFILPYWTKHIIMFLVAVVLVKPVHMVRGQLVRRLGKDYKTLIIFCTTLVVITILISVYGFIATKLSSEVFKGDIVINESDELKEVHYKKGLLLNTTDITLVQGKYMNGYKHSFGIREQNGELKQVTITFDLKKVDGIYEYLKSEGLEDSKENLYFPMDEYFHKYRIQVYDLMTEYLKTGNSYSASLKDIEQIINGQTNHFYISLE</sequence>
<proteinExistence type="predicted"/>
<keyword evidence="1" id="KW-0812">Transmembrane</keyword>
<evidence type="ECO:0000313" key="2">
    <source>
        <dbReference type="EMBL" id="MDE5414144.1"/>
    </source>
</evidence>
<feature type="transmembrane region" description="Helical" evidence="1">
    <location>
        <begin position="43"/>
        <end position="63"/>
    </location>
</feature>
<organism evidence="2 3">
    <name type="scientific">Alkalihalobacterium chitinilyticum</name>
    <dbReference type="NCBI Taxonomy" id="2980103"/>
    <lineage>
        <taxon>Bacteria</taxon>
        <taxon>Bacillati</taxon>
        <taxon>Bacillota</taxon>
        <taxon>Bacilli</taxon>
        <taxon>Bacillales</taxon>
        <taxon>Bacillaceae</taxon>
        <taxon>Alkalihalobacterium</taxon>
    </lineage>
</organism>
<keyword evidence="1" id="KW-1133">Transmembrane helix</keyword>
<protein>
    <submittedName>
        <fullName evidence="2">Uncharacterized protein</fullName>
    </submittedName>
</protein>
<dbReference type="Proteomes" id="UP001148125">
    <property type="component" value="Unassembled WGS sequence"/>
</dbReference>
<dbReference type="EMBL" id="JAOTPO010000007">
    <property type="protein sequence ID" value="MDE5414144.1"/>
    <property type="molecule type" value="Genomic_DNA"/>
</dbReference>
<feature type="transmembrane region" description="Helical" evidence="1">
    <location>
        <begin position="6"/>
        <end position="22"/>
    </location>
</feature>
<gene>
    <name evidence="2" type="ORF">N7Z68_12225</name>
</gene>
<reference evidence="2" key="1">
    <citation type="submission" date="2024-05" db="EMBL/GenBank/DDBJ databases">
        <title>Alkalihalobacillus sp. strain MEB203 novel alkaliphilic bacterium from Lonar Lake, India.</title>
        <authorList>
            <person name="Joshi A."/>
            <person name="Thite S."/>
            <person name="Mengade P."/>
        </authorList>
    </citation>
    <scope>NUCLEOTIDE SEQUENCE</scope>
    <source>
        <strain evidence="2">MEB 203</strain>
    </source>
</reference>
<dbReference type="RefSeq" id="WP_275118757.1">
    <property type="nucleotide sequence ID" value="NZ_JAOTPO010000007.1"/>
</dbReference>
<comment type="caution">
    <text evidence="2">The sequence shown here is derived from an EMBL/GenBank/DDBJ whole genome shotgun (WGS) entry which is preliminary data.</text>
</comment>